<comment type="caution">
    <text evidence="1">The sequence shown here is derived from an EMBL/GenBank/DDBJ whole genome shotgun (WGS) entry which is preliminary data.</text>
</comment>
<accession>A0ACC3SJ14</accession>
<reference evidence="1" key="1">
    <citation type="submission" date="2024-02" db="EMBL/GenBank/DDBJ databases">
        <title>Metagenome Assembled Genome of Zalaria obscura JY119.</title>
        <authorList>
            <person name="Vighnesh L."/>
            <person name="Jagadeeshwari U."/>
            <person name="Venkata Ramana C."/>
            <person name="Sasikala C."/>
        </authorList>
    </citation>
    <scope>NUCLEOTIDE SEQUENCE</scope>
    <source>
        <strain evidence="1">JY119</strain>
    </source>
</reference>
<sequence>MARVAFAIAAIASIVLPLGQLELRLNHTNPVRNSAARGTPLPSRNRHTSTKRNVLPPNHSDKNTHDRHDGEAALVATAIESAASVEACQRDDTARGAASRGVQAAHAARGGNGLLTKSGDSVCYQ</sequence>
<evidence type="ECO:0000313" key="2">
    <source>
        <dbReference type="Proteomes" id="UP001320706"/>
    </source>
</evidence>
<keyword evidence="2" id="KW-1185">Reference proteome</keyword>
<dbReference type="EMBL" id="JAMKPW020000012">
    <property type="protein sequence ID" value="KAK8212916.1"/>
    <property type="molecule type" value="Genomic_DNA"/>
</dbReference>
<protein>
    <submittedName>
        <fullName evidence="1">Uncharacterized protein</fullName>
    </submittedName>
</protein>
<proteinExistence type="predicted"/>
<evidence type="ECO:0000313" key="1">
    <source>
        <dbReference type="EMBL" id="KAK8212916.1"/>
    </source>
</evidence>
<gene>
    <name evidence="1" type="ORF">M8818_003081</name>
</gene>
<dbReference type="Proteomes" id="UP001320706">
    <property type="component" value="Unassembled WGS sequence"/>
</dbReference>
<organism evidence="1 2">
    <name type="scientific">Zalaria obscura</name>
    <dbReference type="NCBI Taxonomy" id="2024903"/>
    <lineage>
        <taxon>Eukaryota</taxon>
        <taxon>Fungi</taxon>
        <taxon>Dikarya</taxon>
        <taxon>Ascomycota</taxon>
        <taxon>Pezizomycotina</taxon>
        <taxon>Dothideomycetes</taxon>
        <taxon>Dothideomycetidae</taxon>
        <taxon>Dothideales</taxon>
        <taxon>Zalariaceae</taxon>
        <taxon>Zalaria</taxon>
    </lineage>
</organism>
<name>A0ACC3SJ14_9PEZI</name>